<reference evidence="1 2" key="1">
    <citation type="submission" date="2019-08" db="EMBL/GenBank/DDBJ databases">
        <title>Bacillus genomes from the desert of Cuatro Cienegas, Coahuila.</title>
        <authorList>
            <person name="Olmedo-Alvarez G."/>
        </authorList>
    </citation>
    <scope>NUCLEOTIDE SEQUENCE [LARGE SCALE GENOMIC DNA]</scope>
    <source>
        <strain evidence="1 2">CH34_1T</strain>
    </source>
</reference>
<accession>A0A5D4NRS1</accession>
<proteinExistence type="predicted"/>
<dbReference type="SUPFAM" id="SSF48371">
    <property type="entry name" value="ARM repeat"/>
    <property type="match status" value="1"/>
</dbReference>
<dbReference type="AlphaFoldDB" id="A0A5D4NRS1"/>
<dbReference type="OrthoDB" id="5510862at2"/>
<name>A0A5D4NRS1_9BACI</name>
<organism evidence="1 2">
    <name type="scientific">Rossellomorea vietnamensis</name>
    <dbReference type="NCBI Taxonomy" id="218284"/>
    <lineage>
        <taxon>Bacteria</taxon>
        <taxon>Bacillati</taxon>
        <taxon>Bacillota</taxon>
        <taxon>Bacilli</taxon>
        <taxon>Bacillales</taxon>
        <taxon>Bacillaceae</taxon>
        <taxon>Rossellomorea</taxon>
    </lineage>
</organism>
<protein>
    <recommendedName>
        <fullName evidence="3">HEAT repeat domain-containing protein</fullName>
    </recommendedName>
</protein>
<evidence type="ECO:0008006" key="3">
    <source>
        <dbReference type="Google" id="ProtNLM"/>
    </source>
</evidence>
<evidence type="ECO:0000313" key="1">
    <source>
        <dbReference type="EMBL" id="TYS16579.1"/>
    </source>
</evidence>
<gene>
    <name evidence="1" type="ORF">FZC78_11325</name>
</gene>
<sequence length="186" mass="22016">MGVEIVDSQIALEFEKSKSGDKEERYEAFHTILNITDQKVDWAYEVWDQLLEDLTHKDNHQRSRAAQYLANLAKSDPEMRIMKDFSKLWQVTKDEKFVTARHSLQSIWKVGIAGQPQKEMVMEAMTDRFKNGIDEKNYTLIRNDILQNMRNLYNHYHDETIKQTALDLIETVEGPKYKKKYTAIWK</sequence>
<dbReference type="InterPro" id="IPR016024">
    <property type="entry name" value="ARM-type_fold"/>
</dbReference>
<dbReference type="Gene3D" id="1.25.10.10">
    <property type="entry name" value="Leucine-rich Repeat Variant"/>
    <property type="match status" value="1"/>
</dbReference>
<comment type="caution">
    <text evidence="1">The sequence shown here is derived from an EMBL/GenBank/DDBJ whole genome shotgun (WGS) entry which is preliminary data.</text>
</comment>
<evidence type="ECO:0000313" key="2">
    <source>
        <dbReference type="Proteomes" id="UP000322267"/>
    </source>
</evidence>
<dbReference type="EMBL" id="VTEI01000005">
    <property type="protein sequence ID" value="TYS16579.1"/>
    <property type="molecule type" value="Genomic_DNA"/>
</dbReference>
<dbReference type="InterPro" id="IPR011989">
    <property type="entry name" value="ARM-like"/>
</dbReference>
<dbReference type="Proteomes" id="UP000322267">
    <property type="component" value="Unassembled WGS sequence"/>
</dbReference>